<comment type="caution">
    <text evidence="3">The sequence shown here is derived from an EMBL/GenBank/DDBJ whole genome shotgun (WGS) entry which is preliminary data.</text>
</comment>
<evidence type="ECO:0000313" key="4">
    <source>
        <dbReference type="Proteomes" id="UP001530377"/>
    </source>
</evidence>
<keyword evidence="4" id="KW-1185">Reference proteome</keyword>
<dbReference type="AlphaFoldDB" id="A0ABD3REE4"/>
<protein>
    <submittedName>
        <fullName evidence="3">Uncharacterized protein</fullName>
    </submittedName>
</protein>
<evidence type="ECO:0000256" key="2">
    <source>
        <dbReference type="SAM" id="Phobius"/>
    </source>
</evidence>
<dbReference type="InterPro" id="IPR029058">
    <property type="entry name" value="AB_hydrolase_fold"/>
</dbReference>
<gene>
    <name evidence="3" type="ORF">ACHAXA_004515</name>
</gene>
<name>A0ABD3REE4_9STRA</name>
<sequence>MTRKKATKTVAMSAVAAMNGKRDDGNVDGGRREQLSRWHPIRVIPVVVSAGLVILFCASYFQSDLPSASTISGTPPDAVSNLSVTDIAASLSSGFDEFYAANVQPLLDMGARSLDGVAHAAEEDARVGHQLRRRDAHAKYPVLWEGRNCLKQHFRQRLWGSAAMAKAFLADSECWRRHLMLDPRSGLDPENIRAADNFVGSFWVWSKIIENLADVGYDGSTMTMLGFQHLEDRDGYFTKLRHAIEGHLATTGQKAVIVSHSMGGLVSYYFFQWIVSEVRVGGGGGGKDWVENHVHAFVNIAGPMLGVPKAIPALLSGELKDTAVMFPQLGDLLEKFFGRKWRRNLWTTWGSLFGMLPKGGDAIWDVGADLMGENDQMEGNDDTIAKDGALASSTTRPLLVPAIVWHNGTDEICPAASAPPGGGNEDPLSLHALKIHPSRTWSVSAVIEYLLKNDGGGSSSIYSFDGKKGWNTRSSSVDKRLHWHDPIATKLPSAPSLNIYCLYGVGIETERSYYYKVSCDENGDASRVDKGQACPQENEDETQRCGNVPNPNDDEPREAPFFIDTAAKDDSRNVRSGVRFSDGDVTVPLLSLGYMRQKWAEPGTNLHNPSGVGVYTRERRHEARVSLSDPGRAGPMAGEHVDILGNVGVIEDVVRIATGFEVEEKVNEDIIVSDLKRIVKTIDEHCLGGSSSVFQ</sequence>
<dbReference type="SUPFAM" id="SSF53474">
    <property type="entry name" value="alpha/beta-Hydrolases"/>
    <property type="match status" value="1"/>
</dbReference>
<dbReference type="Pfam" id="PF02450">
    <property type="entry name" value="LCAT"/>
    <property type="match status" value="2"/>
</dbReference>
<proteinExistence type="predicted"/>
<dbReference type="EMBL" id="JALLPB020000274">
    <property type="protein sequence ID" value="KAL3811213.1"/>
    <property type="molecule type" value="Genomic_DNA"/>
</dbReference>
<evidence type="ECO:0000256" key="1">
    <source>
        <dbReference type="SAM" id="MobiDB-lite"/>
    </source>
</evidence>
<dbReference type="Gene3D" id="3.40.50.1820">
    <property type="entry name" value="alpha/beta hydrolase"/>
    <property type="match status" value="1"/>
</dbReference>
<evidence type="ECO:0000313" key="3">
    <source>
        <dbReference type="EMBL" id="KAL3811213.1"/>
    </source>
</evidence>
<reference evidence="3 4" key="1">
    <citation type="submission" date="2024-10" db="EMBL/GenBank/DDBJ databases">
        <title>Updated reference genomes for cyclostephanoid diatoms.</title>
        <authorList>
            <person name="Roberts W.R."/>
            <person name="Alverson A.J."/>
        </authorList>
    </citation>
    <scope>NUCLEOTIDE SEQUENCE [LARGE SCALE GENOMIC DNA]</scope>
    <source>
        <strain evidence="3 4">AJA228-03</strain>
    </source>
</reference>
<feature type="region of interest" description="Disordered" evidence="1">
    <location>
        <begin position="528"/>
        <end position="557"/>
    </location>
</feature>
<dbReference type="InterPro" id="IPR003386">
    <property type="entry name" value="LACT/PDAT_acylTrfase"/>
</dbReference>
<accession>A0ABD3REE4</accession>
<dbReference type="Proteomes" id="UP001530377">
    <property type="component" value="Unassembled WGS sequence"/>
</dbReference>
<keyword evidence="2" id="KW-0472">Membrane</keyword>
<keyword evidence="2" id="KW-0812">Transmembrane</keyword>
<organism evidence="3 4">
    <name type="scientific">Cyclostephanos tholiformis</name>
    <dbReference type="NCBI Taxonomy" id="382380"/>
    <lineage>
        <taxon>Eukaryota</taxon>
        <taxon>Sar</taxon>
        <taxon>Stramenopiles</taxon>
        <taxon>Ochrophyta</taxon>
        <taxon>Bacillariophyta</taxon>
        <taxon>Coscinodiscophyceae</taxon>
        <taxon>Thalassiosirophycidae</taxon>
        <taxon>Stephanodiscales</taxon>
        <taxon>Stephanodiscaceae</taxon>
        <taxon>Cyclostephanos</taxon>
    </lineage>
</organism>
<feature type="transmembrane region" description="Helical" evidence="2">
    <location>
        <begin position="41"/>
        <end position="61"/>
    </location>
</feature>
<keyword evidence="2" id="KW-1133">Transmembrane helix</keyword>
<dbReference type="PANTHER" id="PTHR11440">
    <property type="entry name" value="LECITHIN-CHOLESTEROL ACYLTRANSFERASE-RELATED"/>
    <property type="match status" value="1"/>
</dbReference>